<dbReference type="Gene3D" id="1.25.40.20">
    <property type="entry name" value="Ankyrin repeat-containing domain"/>
    <property type="match status" value="2"/>
</dbReference>
<dbReference type="InterPro" id="IPR002110">
    <property type="entry name" value="Ankyrin_rpt"/>
</dbReference>
<dbReference type="PROSITE" id="PS50297">
    <property type="entry name" value="ANK_REP_REGION"/>
    <property type="match status" value="3"/>
</dbReference>
<dbReference type="EMBL" id="VIGI01000011">
    <property type="protein sequence ID" value="KAB8293817.1"/>
    <property type="molecule type" value="Genomic_DNA"/>
</dbReference>
<proteinExistence type="predicted"/>
<dbReference type="SMART" id="SM00248">
    <property type="entry name" value="ANK"/>
    <property type="match status" value="4"/>
</dbReference>
<keyword evidence="2 3" id="KW-0040">ANK repeat</keyword>
<dbReference type="Proteomes" id="UP000326757">
    <property type="component" value="Unassembled WGS sequence"/>
</dbReference>
<reference evidence="4 5" key="1">
    <citation type="submission" date="2019-06" db="EMBL/GenBank/DDBJ databases">
        <title>Genome Sequence of the Brown Rot Fungal Pathogen Monilinia laxa.</title>
        <authorList>
            <person name="De Miccolis Angelini R.M."/>
            <person name="Landi L."/>
            <person name="Abate D."/>
            <person name="Pollastro S."/>
            <person name="Romanazzi G."/>
            <person name="Faretra F."/>
        </authorList>
    </citation>
    <scope>NUCLEOTIDE SEQUENCE [LARGE SCALE GENOMIC DNA]</scope>
    <source>
        <strain evidence="4 5">Mlax316</strain>
    </source>
</reference>
<protein>
    <submittedName>
        <fullName evidence="4">Uncharacterized protein</fullName>
    </submittedName>
</protein>
<dbReference type="Pfam" id="PF00023">
    <property type="entry name" value="Ank"/>
    <property type="match status" value="1"/>
</dbReference>
<evidence type="ECO:0000256" key="2">
    <source>
        <dbReference type="ARBA" id="ARBA00023043"/>
    </source>
</evidence>
<evidence type="ECO:0000313" key="4">
    <source>
        <dbReference type="EMBL" id="KAB8293817.1"/>
    </source>
</evidence>
<keyword evidence="5" id="KW-1185">Reference proteome</keyword>
<dbReference type="OrthoDB" id="5416972at2759"/>
<dbReference type="PANTHER" id="PTHR24189:SF50">
    <property type="entry name" value="ANKYRIN REPEAT AND SOCS BOX PROTEIN 2"/>
    <property type="match status" value="1"/>
</dbReference>
<dbReference type="InterPro" id="IPR036770">
    <property type="entry name" value="Ankyrin_rpt-contain_sf"/>
</dbReference>
<dbReference type="PRINTS" id="PR01415">
    <property type="entry name" value="ANKYRIN"/>
</dbReference>
<comment type="caution">
    <text evidence="4">The sequence shown here is derived from an EMBL/GenBank/DDBJ whole genome shotgun (WGS) entry which is preliminary data.</text>
</comment>
<dbReference type="AlphaFoldDB" id="A0A5N6JXL2"/>
<feature type="repeat" description="ANK" evidence="3">
    <location>
        <begin position="69"/>
        <end position="101"/>
    </location>
</feature>
<feature type="repeat" description="ANK" evidence="3">
    <location>
        <begin position="141"/>
        <end position="173"/>
    </location>
</feature>
<evidence type="ECO:0000256" key="1">
    <source>
        <dbReference type="ARBA" id="ARBA00022737"/>
    </source>
</evidence>
<organism evidence="4 5">
    <name type="scientific">Monilinia laxa</name>
    <name type="common">Brown rot fungus</name>
    <name type="synonym">Sclerotinia laxa</name>
    <dbReference type="NCBI Taxonomy" id="61186"/>
    <lineage>
        <taxon>Eukaryota</taxon>
        <taxon>Fungi</taxon>
        <taxon>Dikarya</taxon>
        <taxon>Ascomycota</taxon>
        <taxon>Pezizomycotina</taxon>
        <taxon>Leotiomycetes</taxon>
        <taxon>Helotiales</taxon>
        <taxon>Sclerotiniaceae</taxon>
        <taxon>Monilinia</taxon>
    </lineage>
</organism>
<keyword evidence="1" id="KW-0677">Repeat</keyword>
<evidence type="ECO:0000256" key="3">
    <source>
        <dbReference type="PROSITE-ProRule" id="PRU00023"/>
    </source>
</evidence>
<dbReference type="SUPFAM" id="SSF48403">
    <property type="entry name" value="Ankyrin repeat"/>
    <property type="match status" value="1"/>
</dbReference>
<dbReference type="PANTHER" id="PTHR24189">
    <property type="entry name" value="MYOTROPHIN"/>
    <property type="match status" value="1"/>
</dbReference>
<accession>A0A5N6JXL2</accession>
<dbReference type="Pfam" id="PF12796">
    <property type="entry name" value="Ank_2"/>
    <property type="match status" value="1"/>
</dbReference>
<evidence type="ECO:0000313" key="5">
    <source>
        <dbReference type="Proteomes" id="UP000326757"/>
    </source>
</evidence>
<dbReference type="PROSITE" id="PS50088">
    <property type="entry name" value="ANK_REPEAT"/>
    <property type="match status" value="3"/>
</dbReference>
<name>A0A5N6JXL2_MONLA</name>
<sequence length="191" mass="21240">MNLTHGGGISREMSFVEFPRESPTANLPIENGQSKGWLNPLHIAARRGHEAIVRTLISHNIDCNETDSDSRTALIHASIDGHEPVVRLLLAHGARISDVDRRGRSALYRATMNQHEAVLRLLLWEYDKREWEQGIDAYDDMGWTALHIAIEKGFDVGVQLLLASGADLNAKACKTCNGDDYKDDSRIIQAA</sequence>
<gene>
    <name evidence="4" type="ORF">EYC80_009299</name>
</gene>
<feature type="repeat" description="ANK" evidence="3">
    <location>
        <begin position="36"/>
        <end position="68"/>
    </location>
</feature>
<dbReference type="InterPro" id="IPR050745">
    <property type="entry name" value="Multifunctional_regulatory"/>
</dbReference>